<dbReference type="PROSITE" id="PS51257">
    <property type="entry name" value="PROKAR_LIPOPROTEIN"/>
    <property type="match status" value="1"/>
</dbReference>
<dbReference type="RefSeq" id="WP_380631871.1">
    <property type="nucleotide sequence ID" value="NZ_JBHSQO010000001.1"/>
</dbReference>
<sequence length="52" mass="5691">MRLLFWIALTSALAVEGAMVLPLLGGMVIVGCADARFWRGVRSLRARDFLIG</sequence>
<dbReference type="Proteomes" id="UP001596220">
    <property type="component" value="Unassembled WGS sequence"/>
</dbReference>
<accession>A0ABW1NX38</accession>
<gene>
    <name evidence="1" type="ORF">ACFP3R_01210</name>
</gene>
<organism evidence="1 2">
    <name type="scientific">Saccharothrix lopnurensis</name>
    <dbReference type="NCBI Taxonomy" id="1670621"/>
    <lineage>
        <taxon>Bacteria</taxon>
        <taxon>Bacillati</taxon>
        <taxon>Actinomycetota</taxon>
        <taxon>Actinomycetes</taxon>
        <taxon>Pseudonocardiales</taxon>
        <taxon>Pseudonocardiaceae</taxon>
        <taxon>Saccharothrix</taxon>
    </lineage>
</organism>
<dbReference type="EMBL" id="JBHSQO010000001">
    <property type="protein sequence ID" value="MFC6087883.1"/>
    <property type="molecule type" value="Genomic_DNA"/>
</dbReference>
<protein>
    <submittedName>
        <fullName evidence="1">Uncharacterized protein</fullName>
    </submittedName>
</protein>
<proteinExistence type="predicted"/>
<keyword evidence="2" id="KW-1185">Reference proteome</keyword>
<evidence type="ECO:0000313" key="1">
    <source>
        <dbReference type="EMBL" id="MFC6087883.1"/>
    </source>
</evidence>
<name>A0ABW1NX38_9PSEU</name>
<comment type="caution">
    <text evidence="1">The sequence shown here is derived from an EMBL/GenBank/DDBJ whole genome shotgun (WGS) entry which is preliminary data.</text>
</comment>
<evidence type="ECO:0000313" key="2">
    <source>
        <dbReference type="Proteomes" id="UP001596220"/>
    </source>
</evidence>
<reference evidence="2" key="1">
    <citation type="journal article" date="2019" name="Int. J. Syst. Evol. Microbiol.">
        <title>The Global Catalogue of Microorganisms (GCM) 10K type strain sequencing project: providing services to taxonomists for standard genome sequencing and annotation.</title>
        <authorList>
            <consortium name="The Broad Institute Genomics Platform"/>
            <consortium name="The Broad Institute Genome Sequencing Center for Infectious Disease"/>
            <person name="Wu L."/>
            <person name="Ma J."/>
        </authorList>
    </citation>
    <scope>NUCLEOTIDE SEQUENCE [LARGE SCALE GENOMIC DNA]</scope>
    <source>
        <strain evidence="2">CGMCC 4.7246</strain>
    </source>
</reference>